<dbReference type="RefSeq" id="WP_278100772.1">
    <property type="nucleotide sequence ID" value="NZ_CP091092.1"/>
</dbReference>
<dbReference type="GO" id="GO:0071513">
    <property type="term" value="C:phosphopantothenoylcysteine decarboxylase complex"/>
    <property type="evidence" value="ECO:0007669"/>
    <property type="project" value="TreeGrafter"/>
</dbReference>
<dbReference type="GeneID" id="79949932"/>
<evidence type="ECO:0000256" key="2">
    <source>
        <dbReference type="ARBA" id="ARBA00023239"/>
    </source>
</evidence>
<dbReference type="SUPFAM" id="SSF52507">
    <property type="entry name" value="Homo-oligomeric flavin-containing Cys decarboxylases, HFCD"/>
    <property type="match status" value="1"/>
</dbReference>
<feature type="region of interest" description="Phosphopantothenate--cysteine ligase" evidence="3">
    <location>
        <begin position="190"/>
        <end position="381"/>
    </location>
</feature>
<evidence type="ECO:0000259" key="5">
    <source>
        <dbReference type="Pfam" id="PF04127"/>
    </source>
</evidence>
<feature type="domain" description="DNA/pantothenate metabolism flavoprotein C-terminal" evidence="5">
    <location>
        <begin position="186"/>
        <end position="379"/>
    </location>
</feature>
<protein>
    <recommendedName>
        <fullName evidence="3">Coenzyme A biosynthesis bifunctional protein CoaBC</fullName>
    </recommendedName>
    <alternativeName>
        <fullName evidence="3">DNA/pantothenate metabolism flavoprotein</fullName>
    </alternativeName>
    <alternativeName>
        <fullName evidence="3">Phosphopantothenoylcysteine synthetase/decarboxylase</fullName>
        <shortName evidence="3">PPCS-PPCDC</shortName>
    </alternativeName>
    <domain>
        <recommendedName>
            <fullName evidence="3">Phosphopantothenoylcysteine decarboxylase</fullName>
            <shortName evidence="3">PPC decarboxylase</shortName>
            <shortName evidence="3">PPC-DC</shortName>
            <ecNumber evidence="3">4.1.1.36</ecNumber>
        </recommendedName>
        <alternativeName>
            <fullName evidence="3">CoaC</fullName>
        </alternativeName>
    </domain>
    <domain>
        <recommendedName>
            <fullName evidence="3">Phosphopantothenate--cysteine ligase</fullName>
            <ecNumber evidence="3">6.3.2.5</ecNumber>
        </recommendedName>
        <alternativeName>
            <fullName evidence="3">CoaB</fullName>
        </alternativeName>
        <alternativeName>
            <fullName evidence="3">Phosphopantothenoylcysteine synthetase</fullName>
            <shortName evidence="3">PPC synthetase</shortName>
            <shortName evidence="3">PPC-S</shortName>
        </alternativeName>
    </domain>
</protein>
<dbReference type="Gene3D" id="3.40.50.10300">
    <property type="entry name" value="CoaB-like"/>
    <property type="match status" value="1"/>
</dbReference>
<accession>A0AAF0JUJ5</accession>
<evidence type="ECO:0000313" key="6">
    <source>
        <dbReference type="EMBL" id="WFN37933.1"/>
    </source>
</evidence>
<keyword evidence="2 3" id="KW-0456">Lyase</keyword>
<comment type="cofactor">
    <cofactor evidence="3">
        <name>FMN</name>
        <dbReference type="ChEBI" id="CHEBI:58210"/>
    </cofactor>
    <text evidence="3">Binds 1 FMN per subunit.</text>
</comment>
<feature type="binding site" evidence="3">
    <location>
        <position position="318"/>
    </location>
    <ligand>
        <name>CTP</name>
        <dbReference type="ChEBI" id="CHEBI:37563"/>
    </ligand>
</feature>
<dbReference type="PANTHER" id="PTHR14359:SF6">
    <property type="entry name" value="PHOSPHOPANTOTHENOYLCYSTEINE DECARBOXYLASE"/>
    <property type="match status" value="1"/>
</dbReference>
<dbReference type="Gene3D" id="3.40.50.1950">
    <property type="entry name" value="Flavin prenyltransferase-like"/>
    <property type="match status" value="1"/>
</dbReference>
<name>A0AAF0JUJ5_9EURY</name>
<comment type="function">
    <text evidence="3">Catalyzes two sequential steps in the biosynthesis of coenzyme A. In the first step cysteine is conjugated to 4'-phosphopantothenate to form 4-phosphopantothenoylcysteine. In the second step the latter compound is decarboxylated to form 4'-phosphopantotheine.</text>
</comment>
<dbReference type="InterPro" id="IPR003382">
    <property type="entry name" value="Flavoprotein"/>
</dbReference>
<feature type="binding site" evidence="3">
    <location>
        <position position="277"/>
    </location>
    <ligand>
        <name>CTP</name>
        <dbReference type="ChEBI" id="CHEBI:37563"/>
    </ligand>
</feature>
<comment type="similarity">
    <text evidence="3">In the N-terminal section; belongs to the HFCD (homo-oligomeric flavin containing Cys decarboxylase) superfamily.</text>
</comment>
<keyword evidence="3" id="KW-0288">FMN</keyword>
<dbReference type="Proteomes" id="UP001218895">
    <property type="component" value="Chromosome"/>
</dbReference>
<dbReference type="Pfam" id="PF04127">
    <property type="entry name" value="DFP"/>
    <property type="match status" value="1"/>
</dbReference>
<keyword evidence="1 3" id="KW-0210">Decarboxylase</keyword>
<feature type="binding site" evidence="3">
    <location>
        <position position="286"/>
    </location>
    <ligand>
        <name>CTP</name>
        <dbReference type="ChEBI" id="CHEBI:37563"/>
    </ligand>
</feature>
<dbReference type="HAMAP" id="MF_02225">
    <property type="entry name" value="CoaBC"/>
    <property type="match status" value="1"/>
</dbReference>
<organism evidence="6 7">
    <name type="scientific">Methanomicrobium antiquum</name>
    <dbReference type="NCBI Taxonomy" id="487686"/>
    <lineage>
        <taxon>Archaea</taxon>
        <taxon>Methanobacteriati</taxon>
        <taxon>Methanobacteriota</taxon>
        <taxon>Stenosarchaea group</taxon>
        <taxon>Methanomicrobia</taxon>
        <taxon>Methanomicrobiales</taxon>
        <taxon>Methanomicrobiaceae</taxon>
        <taxon>Methanomicrobium</taxon>
    </lineage>
</organism>
<dbReference type="AlphaFoldDB" id="A0AAF0JUJ5"/>
<comment type="cofactor">
    <cofactor evidence="3">
        <name>Mg(2+)</name>
        <dbReference type="ChEBI" id="CHEBI:18420"/>
    </cofactor>
</comment>
<feature type="region of interest" description="Phosphopantothenoylcysteine decarboxylase" evidence="3">
    <location>
        <begin position="1"/>
        <end position="189"/>
    </location>
</feature>
<dbReference type="SUPFAM" id="SSF102645">
    <property type="entry name" value="CoaB-like"/>
    <property type="match status" value="1"/>
</dbReference>
<dbReference type="InterPro" id="IPR007085">
    <property type="entry name" value="DNA/pantothenate-metab_flavo_C"/>
</dbReference>
<dbReference type="InterPro" id="IPR036551">
    <property type="entry name" value="Flavin_trans-like"/>
</dbReference>
<dbReference type="EC" id="4.1.1.36" evidence="3"/>
<keyword evidence="3" id="KW-0511">Multifunctional enzyme</keyword>
<comment type="similarity">
    <text evidence="3">In the C-terminal section; belongs to the PPC synthetase family.</text>
</comment>
<dbReference type="EC" id="6.3.2.5" evidence="3"/>
<comment type="caution">
    <text evidence="3">Lacks conserved residue(s) required for the propagation of feature annotation.</text>
</comment>
<keyword evidence="3" id="KW-0460">Magnesium</keyword>
<evidence type="ECO:0000256" key="3">
    <source>
        <dbReference type="HAMAP-Rule" id="MF_02225"/>
    </source>
</evidence>
<dbReference type="GO" id="GO:0046872">
    <property type="term" value="F:metal ion binding"/>
    <property type="evidence" value="ECO:0007669"/>
    <property type="project" value="UniProtKB-KW"/>
</dbReference>
<dbReference type="PANTHER" id="PTHR14359">
    <property type="entry name" value="HOMO-OLIGOMERIC FLAVIN CONTAINING CYS DECARBOXYLASE FAMILY"/>
    <property type="match status" value="1"/>
</dbReference>
<dbReference type="Pfam" id="PF02441">
    <property type="entry name" value="Flavoprotein"/>
    <property type="match status" value="1"/>
</dbReference>
<comment type="catalytic activity">
    <reaction evidence="3">
        <text>(R)-4'-phosphopantothenate + L-cysteine + CTP = N-[(R)-4-phosphopantothenoyl]-L-cysteine + CMP + diphosphate + H(+)</text>
        <dbReference type="Rhea" id="RHEA:19397"/>
        <dbReference type="ChEBI" id="CHEBI:10986"/>
        <dbReference type="ChEBI" id="CHEBI:15378"/>
        <dbReference type="ChEBI" id="CHEBI:33019"/>
        <dbReference type="ChEBI" id="CHEBI:35235"/>
        <dbReference type="ChEBI" id="CHEBI:37563"/>
        <dbReference type="ChEBI" id="CHEBI:59458"/>
        <dbReference type="ChEBI" id="CHEBI:60377"/>
        <dbReference type="EC" id="6.3.2.5"/>
    </reaction>
</comment>
<dbReference type="GO" id="GO:0015937">
    <property type="term" value="P:coenzyme A biosynthetic process"/>
    <property type="evidence" value="ECO:0007669"/>
    <property type="project" value="UniProtKB-UniRule"/>
</dbReference>
<keyword evidence="3" id="KW-0285">Flavoprotein</keyword>
<reference evidence="6" key="1">
    <citation type="submission" date="2022-01" db="EMBL/GenBank/DDBJ databases">
        <title>Complete genome of Methanomicrobium antiquum DSM 21220.</title>
        <authorList>
            <person name="Chen S.-C."/>
            <person name="You Y.-T."/>
            <person name="Zhou Y.-Z."/>
            <person name="Lai M.-C."/>
        </authorList>
    </citation>
    <scope>NUCLEOTIDE SEQUENCE</scope>
    <source>
        <strain evidence="6">DSM 21220</strain>
    </source>
</reference>
<comment type="pathway">
    <text evidence="3">Cofactor biosynthesis; coenzyme A biosynthesis.</text>
</comment>
<proteinExistence type="inferred from homology"/>
<dbReference type="NCBIfam" id="TIGR00521">
    <property type="entry name" value="coaBC_dfp"/>
    <property type="match status" value="1"/>
</dbReference>
<keyword evidence="3 6" id="KW-0436">Ligase</keyword>
<evidence type="ECO:0000259" key="4">
    <source>
        <dbReference type="Pfam" id="PF02441"/>
    </source>
</evidence>
<dbReference type="GO" id="GO:0004633">
    <property type="term" value="F:phosphopantothenoylcysteine decarboxylase activity"/>
    <property type="evidence" value="ECO:0007669"/>
    <property type="project" value="UniProtKB-UniRule"/>
</dbReference>
<keyword evidence="7" id="KW-1185">Reference proteome</keyword>
<evidence type="ECO:0000313" key="7">
    <source>
        <dbReference type="Proteomes" id="UP001218895"/>
    </source>
</evidence>
<gene>
    <name evidence="3 6" type="primary">coaBC</name>
    <name evidence="6" type="ORF">L1994_06000</name>
</gene>
<dbReference type="InterPro" id="IPR005252">
    <property type="entry name" value="CoaBC"/>
</dbReference>
<evidence type="ECO:0000256" key="1">
    <source>
        <dbReference type="ARBA" id="ARBA00022793"/>
    </source>
</evidence>
<comment type="catalytic activity">
    <reaction evidence="3">
        <text>N-[(R)-4-phosphopantothenoyl]-L-cysteine + H(+) = (R)-4'-phosphopantetheine + CO2</text>
        <dbReference type="Rhea" id="RHEA:16793"/>
        <dbReference type="ChEBI" id="CHEBI:15378"/>
        <dbReference type="ChEBI" id="CHEBI:16526"/>
        <dbReference type="ChEBI" id="CHEBI:59458"/>
        <dbReference type="ChEBI" id="CHEBI:61723"/>
        <dbReference type="EC" id="4.1.1.36"/>
    </reaction>
</comment>
<sequence>MSGNMQTLKGKKIVLAVTGSIAAVEDIKLARALRRKGAEVYGVMSSAACGIINPDALTYACDNETITKISGMIEHVKFCGIGGLGDVLLIAPATANTICKIAGGIDDTPVTTFATTAIGRGMPVVIAPAMHESMYRHPAVTESIEKLKRWGIVFVDPYLSENKAKFASNDEIVAAVEREAGDKPLFGKKVLVTAGPCREKIDDVRIMTSRSSGRMGVLTALEAYRLGAFVTLVHSGDDVPLVENIKTESAEDMREAVLFAIKSQRYDYYISAAAVSDYKPDASDGKIPSGEEICIKLNPLPKILDEVLLNFSGIVVAFKLGEDSVLKAEDMLNRGVFMVAANAPETMGAKTGKYILCTKAEKTEISGDKEEVAKAIWMKLL</sequence>
<dbReference type="KEGG" id="manq:L1994_06000"/>
<dbReference type="GO" id="GO:0015941">
    <property type="term" value="P:pantothenate catabolic process"/>
    <property type="evidence" value="ECO:0007669"/>
    <property type="project" value="InterPro"/>
</dbReference>
<dbReference type="GO" id="GO:0004632">
    <property type="term" value="F:phosphopantothenate--cysteine ligase activity"/>
    <property type="evidence" value="ECO:0007669"/>
    <property type="project" value="UniProtKB-UniRule"/>
</dbReference>
<dbReference type="GO" id="GO:0010181">
    <property type="term" value="F:FMN binding"/>
    <property type="evidence" value="ECO:0007669"/>
    <property type="project" value="UniProtKB-UniRule"/>
</dbReference>
<keyword evidence="3" id="KW-0479">Metal-binding</keyword>
<dbReference type="InterPro" id="IPR035929">
    <property type="entry name" value="CoaB-like_sf"/>
</dbReference>
<dbReference type="EMBL" id="CP091092">
    <property type="protein sequence ID" value="WFN37933.1"/>
    <property type="molecule type" value="Genomic_DNA"/>
</dbReference>
<feature type="domain" description="Flavoprotein" evidence="4">
    <location>
        <begin position="11"/>
        <end position="176"/>
    </location>
</feature>